<dbReference type="AlphaFoldDB" id="A0A6A6EYB3"/>
<feature type="chain" id="PRO_5025506409" evidence="2">
    <location>
        <begin position="18"/>
        <end position="202"/>
    </location>
</feature>
<organism evidence="3 4">
    <name type="scientific">Cercospora zeae-maydis SCOH1-5</name>
    <dbReference type="NCBI Taxonomy" id="717836"/>
    <lineage>
        <taxon>Eukaryota</taxon>
        <taxon>Fungi</taxon>
        <taxon>Dikarya</taxon>
        <taxon>Ascomycota</taxon>
        <taxon>Pezizomycotina</taxon>
        <taxon>Dothideomycetes</taxon>
        <taxon>Dothideomycetidae</taxon>
        <taxon>Mycosphaerellales</taxon>
        <taxon>Mycosphaerellaceae</taxon>
        <taxon>Cercospora</taxon>
    </lineage>
</organism>
<evidence type="ECO:0000256" key="1">
    <source>
        <dbReference type="SAM" id="Phobius"/>
    </source>
</evidence>
<evidence type="ECO:0000313" key="3">
    <source>
        <dbReference type="EMBL" id="KAF2207228.1"/>
    </source>
</evidence>
<evidence type="ECO:0000313" key="4">
    <source>
        <dbReference type="Proteomes" id="UP000799539"/>
    </source>
</evidence>
<feature type="signal peptide" evidence="2">
    <location>
        <begin position="1"/>
        <end position="17"/>
    </location>
</feature>
<name>A0A6A6EYB3_9PEZI</name>
<keyword evidence="1" id="KW-0812">Transmembrane</keyword>
<proteinExistence type="predicted"/>
<dbReference type="EMBL" id="ML992705">
    <property type="protein sequence ID" value="KAF2207228.1"/>
    <property type="molecule type" value="Genomic_DNA"/>
</dbReference>
<keyword evidence="1" id="KW-1133">Transmembrane helix</keyword>
<keyword evidence="4" id="KW-1185">Reference proteome</keyword>
<dbReference type="OrthoDB" id="3649104at2759"/>
<keyword evidence="2" id="KW-0732">Signal</keyword>
<feature type="transmembrane region" description="Helical" evidence="1">
    <location>
        <begin position="169"/>
        <end position="199"/>
    </location>
</feature>
<evidence type="ECO:0000256" key="2">
    <source>
        <dbReference type="SAM" id="SignalP"/>
    </source>
</evidence>
<accession>A0A6A6EYB3</accession>
<dbReference type="Proteomes" id="UP000799539">
    <property type="component" value="Unassembled WGS sequence"/>
</dbReference>
<keyword evidence="1" id="KW-0472">Membrane</keyword>
<sequence>MKFSLFALPALSLMAWAAPTSVENTAVEKRQAPAGTLEDWLLTLNEELKPFTSHMTQVTSALPNDASDADKEAAAQSIMGDIAGIRQAFRDTTAKVEAVRAQQQKRQTLADIPSVLGQLDGRPIILANLLLPIIVQLNPALGSVLSTLSLNAVYIALQPFLTTELPALILGLSGLVSGLLTALAPLLASLGGILAPIVAALL</sequence>
<reference evidence="3" key="1">
    <citation type="journal article" date="2020" name="Stud. Mycol.">
        <title>101 Dothideomycetes genomes: a test case for predicting lifestyles and emergence of pathogens.</title>
        <authorList>
            <person name="Haridas S."/>
            <person name="Albert R."/>
            <person name="Binder M."/>
            <person name="Bloem J."/>
            <person name="Labutti K."/>
            <person name="Salamov A."/>
            <person name="Andreopoulos B."/>
            <person name="Baker S."/>
            <person name="Barry K."/>
            <person name="Bills G."/>
            <person name="Bluhm B."/>
            <person name="Cannon C."/>
            <person name="Castanera R."/>
            <person name="Culley D."/>
            <person name="Daum C."/>
            <person name="Ezra D."/>
            <person name="Gonzalez J."/>
            <person name="Henrissat B."/>
            <person name="Kuo A."/>
            <person name="Liang C."/>
            <person name="Lipzen A."/>
            <person name="Lutzoni F."/>
            <person name="Magnuson J."/>
            <person name="Mondo S."/>
            <person name="Nolan M."/>
            <person name="Ohm R."/>
            <person name="Pangilinan J."/>
            <person name="Park H.-J."/>
            <person name="Ramirez L."/>
            <person name="Alfaro M."/>
            <person name="Sun H."/>
            <person name="Tritt A."/>
            <person name="Yoshinaga Y."/>
            <person name="Zwiers L.-H."/>
            <person name="Turgeon B."/>
            <person name="Goodwin S."/>
            <person name="Spatafora J."/>
            <person name="Crous P."/>
            <person name="Grigoriev I."/>
        </authorList>
    </citation>
    <scope>NUCLEOTIDE SEQUENCE</scope>
    <source>
        <strain evidence="3">SCOH1-5</strain>
    </source>
</reference>
<protein>
    <submittedName>
        <fullName evidence="3">Uncharacterized protein</fullName>
    </submittedName>
</protein>
<gene>
    <name evidence="3" type="ORF">CERZMDRAFT_107819</name>
</gene>